<proteinExistence type="predicted"/>
<gene>
    <name evidence="2" type="ORF">M2272_002009</name>
</gene>
<evidence type="ECO:0000313" key="3">
    <source>
        <dbReference type="Proteomes" id="UP001160130"/>
    </source>
</evidence>
<dbReference type="InterPro" id="IPR002731">
    <property type="entry name" value="ATPase_BadF"/>
</dbReference>
<dbReference type="RefSeq" id="WP_280832036.1">
    <property type="nucleotide sequence ID" value="NZ_JARXVE010000003.1"/>
</dbReference>
<protein>
    <submittedName>
        <fullName evidence="2">N-acetylglucosamine kinase-like BadF-type ATPase</fullName>
    </submittedName>
</protein>
<dbReference type="EMBL" id="JARXVE010000003">
    <property type="protein sequence ID" value="MDH6195369.1"/>
    <property type="molecule type" value="Genomic_DNA"/>
</dbReference>
<keyword evidence="3" id="KW-1185">Reference proteome</keyword>
<dbReference type="InterPro" id="IPR052519">
    <property type="entry name" value="Euk-type_GlcNAc_Kinase"/>
</dbReference>
<dbReference type="PANTHER" id="PTHR43190:SF3">
    <property type="entry name" value="N-ACETYL-D-GLUCOSAMINE KINASE"/>
    <property type="match status" value="1"/>
</dbReference>
<name>A0ABT6KXC9_9MYCO</name>
<evidence type="ECO:0000259" key="1">
    <source>
        <dbReference type="Pfam" id="PF01869"/>
    </source>
</evidence>
<dbReference type="Gene3D" id="3.30.420.40">
    <property type="match status" value="2"/>
</dbReference>
<evidence type="ECO:0000313" key="2">
    <source>
        <dbReference type="EMBL" id="MDH6195369.1"/>
    </source>
</evidence>
<dbReference type="SUPFAM" id="SSF53067">
    <property type="entry name" value="Actin-like ATPase domain"/>
    <property type="match status" value="2"/>
</dbReference>
<dbReference type="CDD" id="cd24007">
    <property type="entry name" value="ASKHA_NBD_eukNAGK-like"/>
    <property type="match status" value="1"/>
</dbReference>
<dbReference type="InterPro" id="IPR043129">
    <property type="entry name" value="ATPase_NBD"/>
</dbReference>
<reference evidence="2 3" key="1">
    <citation type="submission" date="2023-04" db="EMBL/GenBank/DDBJ databases">
        <title>Forest soil microbial communities from Buena Vista Peninsula, Colon Province, Panama.</title>
        <authorList>
            <person name="Bouskill N."/>
        </authorList>
    </citation>
    <scope>NUCLEOTIDE SEQUENCE [LARGE SCALE GENOMIC DNA]</scope>
    <source>
        <strain evidence="2 3">AC80</strain>
    </source>
</reference>
<dbReference type="Proteomes" id="UP001160130">
    <property type="component" value="Unassembled WGS sequence"/>
</dbReference>
<sequence>MPHYLGVDGGGSKTAFAVIDDAGRVLGRTTTAPSYYFDKGIDVVEQVLAQGVAEVCRQAGVDTAQIASAFFGIPGYGEASGDTEQLDAVPYRVLGHHRYRCDNDMVCGWAGSLAGEDGINVIAGTGSMAYGERLGSTCRVGGWGELFGDEGSAYWVAAQGLNAFSRMSDGRCSRGPLYDLFKQRLRIDSDLDSVSLIIDRWDGNRGSIAALATTVSEGARHGDEICAGILDRAAAELAALVETSRVRLGFGEQDRVPVSYSGGMFSEAGFLGRFHDAVARLHTAYSVRAPLLDPTLGAALYAAKVGGNPLTGACLDRLAASRP</sequence>
<dbReference type="PANTHER" id="PTHR43190">
    <property type="entry name" value="N-ACETYL-D-GLUCOSAMINE KINASE"/>
    <property type="match status" value="1"/>
</dbReference>
<feature type="domain" description="ATPase BadF/BadG/BcrA/BcrD type" evidence="1">
    <location>
        <begin position="5"/>
        <end position="302"/>
    </location>
</feature>
<dbReference type="Pfam" id="PF01869">
    <property type="entry name" value="BcrAD_BadFG"/>
    <property type="match status" value="1"/>
</dbReference>
<organism evidence="2 3">
    <name type="scientific">Mycolicibacterium frederiksbergense</name>
    <dbReference type="NCBI Taxonomy" id="117567"/>
    <lineage>
        <taxon>Bacteria</taxon>
        <taxon>Bacillati</taxon>
        <taxon>Actinomycetota</taxon>
        <taxon>Actinomycetes</taxon>
        <taxon>Mycobacteriales</taxon>
        <taxon>Mycobacteriaceae</taxon>
        <taxon>Mycolicibacterium</taxon>
    </lineage>
</organism>
<comment type="caution">
    <text evidence="2">The sequence shown here is derived from an EMBL/GenBank/DDBJ whole genome shotgun (WGS) entry which is preliminary data.</text>
</comment>
<accession>A0ABT6KXC9</accession>